<evidence type="ECO:0000313" key="1">
    <source>
        <dbReference type="EMBL" id="KAL3286370.1"/>
    </source>
</evidence>
<evidence type="ECO:0000313" key="2">
    <source>
        <dbReference type="Proteomes" id="UP001516400"/>
    </source>
</evidence>
<dbReference type="AlphaFoldDB" id="A0ABD2P799"/>
<gene>
    <name evidence="1" type="ORF">HHI36_000877</name>
</gene>
<dbReference type="Proteomes" id="UP001516400">
    <property type="component" value="Unassembled WGS sequence"/>
</dbReference>
<reference evidence="1 2" key="1">
    <citation type="journal article" date="2021" name="BMC Biol.">
        <title>Horizontally acquired antibacterial genes associated with adaptive radiation of ladybird beetles.</title>
        <authorList>
            <person name="Li H.S."/>
            <person name="Tang X.F."/>
            <person name="Huang Y.H."/>
            <person name="Xu Z.Y."/>
            <person name="Chen M.L."/>
            <person name="Du X.Y."/>
            <person name="Qiu B.Y."/>
            <person name="Chen P.T."/>
            <person name="Zhang W."/>
            <person name="Slipinski A."/>
            <person name="Escalona H.E."/>
            <person name="Waterhouse R.M."/>
            <person name="Zwick A."/>
            <person name="Pang H."/>
        </authorList>
    </citation>
    <scope>NUCLEOTIDE SEQUENCE [LARGE SCALE GENOMIC DNA]</scope>
    <source>
        <strain evidence="1">SYSU2018</strain>
    </source>
</reference>
<accession>A0ABD2P799</accession>
<name>A0ABD2P799_9CUCU</name>
<comment type="caution">
    <text evidence="1">The sequence shown here is derived from an EMBL/GenBank/DDBJ whole genome shotgun (WGS) entry which is preliminary data.</text>
</comment>
<proteinExistence type="predicted"/>
<protein>
    <submittedName>
        <fullName evidence="1">Uncharacterized protein</fullName>
    </submittedName>
</protein>
<feature type="non-terminal residue" evidence="1">
    <location>
        <position position="1"/>
    </location>
</feature>
<sequence length="63" mass="7223">SKKKNDDIHFAVLEVHLTDHYPIVVLLPSAKVETVVKKLSKKVIDYEGPKTHLILLNWDSMLD</sequence>
<keyword evidence="2" id="KW-1185">Reference proteome</keyword>
<organism evidence="1 2">
    <name type="scientific">Cryptolaemus montrouzieri</name>
    <dbReference type="NCBI Taxonomy" id="559131"/>
    <lineage>
        <taxon>Eukaryota</taxon>
        <taxon>Metazoa</taxon>
        <taxon>Ecdysozoa</taxon>
        <taxon>Arthropoda</taxon>
        <taxon>Hexapoda</taxon>
        <taxon>Insecta</taxon>
        <taxon>Pterygota</taxon>
        <taxon>Neoptera</taxon>
        <taxon>Endopterygota</taxon>
        <taxon>Coleoptera</taxon>
        <taxon>Polyphaga</taxon>
        <taxon>Cucujiformia</taxon>
        <taxon>Coccinelloidea</taxon>
        <taxon>Coccinellidae</taxon>
        <taxon>Scymninae</taxon>
        <taxon>Scymnini</taxon>
        <taxon>Cryptolaemus</taxon>
    </lineage>
</organism>
<dbReference type="EMBL" id="JABFTP020000185">
    <property type="protein sequence ID" value="KAL3286370.1"/>
    <property type="molecule type" value="Genomic_DNA"/>
</dbReference>